<dbReference type="AlphaFoldDB" id="A0AAW1MZI2"/>
<dbReference type="SUPFAM" id="SSF81518">
    <property type="entry name" value="Subunit XI (6.4 kDa protein) of cytochrome bc1 complex (Ubiquinol-cytochrome c reductase)"/>
    <property type="match status" value="1"/>
</dbReference>
<dbReference type="Pfam" id="PF08997">
    <property type="entry name" value="UCR_6-4kD"/>
    <property type="match status" value="1"/>
</dbReference>
<keyword evidence="1" id="KW-1133">Transmembrane helix</keyword>
<dbReference type="PANTHER" id="PTHR15420">
    <property type="entry name" value="UBIQUINOL-CYTOCHROME C REDUCTASE COMPLEX 6.4 KD PROTEIN"/>
    <property type="match status" value="1"/>
</dbReference>
<keyword evidence="1" id="KW-0472">Membrane</keyword>
<name>A0AAW1MZI2_POPJA</name>
<reference evidence="2 3" key="1">
    <citation type="journal article" date="2024" name="BMC Genomics">
        <title>De novo assembly and annotation of Popillia japonica's genome with initial clues to its potential as an invasive pest.</title>
        <authorList>
            <person name="Cucini C."/>
            <person name="Boschi S."/>
            <person name="Funari R."/>
            <person name="Cardaioli E."/>
            <person name="Iannotti N."/>
            <person name="Marturano G."/>
            <person name="Paoli F."/>
            <person name="Bruttini M."/>
            <person name="Carapelli A."/>
            <person name="Frati F."/>
            <person name="Nardi F."/>
        </authorList>
    </citation>
    <scope>NUCLEOTIDE SEQUENCE [LARGE SCALE GENOMIC DNA]</scope>
    <source>
        <strain evidence="2">DMR45628</strain>
    </source>
</reference>
<gene>
    <name evidence="2" type="ORF">QE152_g4695</name>
</gene>
<dbReference type="GO" id="GO:0005743">
    <property type="term" value="C:mitochondrial inner membrane"/>
    <property type="evidence" value="ECO:0007669"/>
    <property type="project" value="TreeGrafter"/>
</dbReference>
<organism evidence="2 3">
    <name type="scientific">Popillia japonica</name>
    <name type="common">Japanese beetle</name>
    <dbReference type="NCBI Taxonomy" id="7064"/>
    <lineage>
        <taxon>Eukaryota</taxon>
        <taxon>Metazoa</taxon>
        <taxon>Ecdysozoa</taxon>
        <taxon>Arthropoda</taxon>
        <taxon>Hexapoda</taxon>
        <taxon>Insecta</taxon>
        <taxon>Pterygota</taxon>
        <taxon>Neoptera</taxon>
        <taxon>Endopterygota</taxon>
        <taxon>Coleoptera</taxon>
        <taxon>Polyphaga</taxon>
        <taxon>Scarabaeiformia</taxon>
        <taxon>Scarabaeidae</taxon>
        <taxon>Rutelinae</taxon>
        <taxon>Popillia</taxon>
    </lineage>
</organism>
<evidence type="ECO:0000256" key="1">
    <source>
        <dbReference type="SAM" id="Phobius"/>
    </source>
</evidence>
<accession>A0AAW1MZI2</accession>
<dbReference type="Gene3D" id="1.20.5.220">
    <property type="match status" value="1"/>
</dbReference>
<dbReference type="InterPro" id="IPR015089">
    <property type="entry name" value="UQCR"/>
</dbReference>
<evidence type="ECO:0000313" key="3">
    <source>
        <dbReference type="Proteomes" id="UP001458880"/>
    </source>
</evidence>
<protein>
    <submittedName>
        <fullName evidence="2">Ubiquinol-cytochrome C reductase complex, 6.4kD protein</fullName>
    </submittedName>
</protein>
<comment type="caution">
    <text evidence="2">The sequence shown here is derived from an EMBL/GenBank/DDBJ whole genome shotgun (WGS) entry which is preliminary data.</text>
</comment>
<sequence length="68" mass="7626">MSLLRTLGKKHVDILSQWVGSAAVFGASAGVAVTYFTDWKLVCFWCICWSCCYVFYGLEASFTIFTLL</sequence>
<feature type="transmembrane region" description="Helical" evidence="1">
    <location>
        <begin position="12"/>
        <end position="36"/>
    </location>
</feature>
<dbReference type="GO" id="GO:0006122">
    <property type="term" value="P:mitochondrial electron transport, ubiquinol to cytochrome c"/>
    <property type="evidence" value="ECO:0007669"/>
    <property type="project" value="InterPro"/>
</dbReference>
<dbReference type="Proteomes" id="UP001458880">
    <property type="component" value="Unassembled WGS sequence"/>
</dbReference>
<evidence type="ECO:0000313" key="2">
    <source>
        <dbReference type="EMBL" id="KAK9751891.1"/>
    </source>
</evidence>
<dbReference type="InterPro" id="IPR029027">
    <property type="entry name" value="Single_a-helix_sf"/>
</dbReference>
<feature type="transmembrane region" description="Helical" evidence="1">
    <location>
        <begin position="42"/>
        <end position="67"/>
    </location>
</feature>
<dbReference type="PANTHER" id="PTHR15420:SF2">
    <property type="entry name" value="CYTOCHROME B-C1 COMPLEX SUBUNIT 10"/>
    <property type="match status" value="1"/>
</dbReference>
<proteinExistence type="predicted"/>
<dbReference type="EMBL" id="JASPKY010000025">
    <property type="protein sequence ID" value="KAK9751891.1"/>
    <property type="molecule type" value="Genomic_DNA"/>
</dbReference>
<keyword evidence="3" id="KW-1185">Reference proteome</keyword>
<keyword evidence="1" id="KW-0812">Transmembrane</keyword>